<dbReference type="EMBL" id="GBXM01002703">
    <property type="protein sequence ID" value="JAI05875.1"/>
    <property type="molecule type" value="Transcribed_RNA"/>
</dbReference>
<sequence length="44" mass="5332">MYNCSLKCTGLIWPRNQRVEEGVVFTMLLMYKIYTFAKKRRKKS</sequence>
<reference evidence="1" key="2">
    <citation type="journal article" date="2015" name="Fish Shellfish Immunol.">
        <title>Early steps in the European eel (Anguilla anguilla)-Vibrio vulnificus interaction in the gills: Role of the RtxA13 toxin.</title>
        <authorList>
            <person name="Callol A."/>
            <person name="Pajuelo D."/>
            <person name="Ebbesson L."/>
            <person name="Teles M."/>
            <person name="MacKenzie S."/>
            <person name="Amaro C."/>
        </authorList>
    </citation>
    <scope>NUCLEOTIDE SEQUENCE</scope>
</reference>
<organism evidence="1">
    <name type="scientific">Anguilla anguilla</name>
    <name type="common">European freshwater eel</name>
    <name type="synonym">Muraena anguilla</name>
    <dbReference type="NCBI Taxonomy" id="7936"/>
    <lineage>
        <taxon>Eukaryota</taxon>
        <taxon>Metazoa</taxon>
        <taxon>Chordata</taxon>
        <taxon>Craniata</taxon>
        <taxon>Vertebrata</taxon>
        <taxon>Euteleostomi</taxon>
        <taxon>Actinopterygii</taxon>
        <taxon>Neopterygii</taxon>
        <taxon>Teleostei</taxon>
        <taxon>Anguilliformes</taxon>
        <taxon>Anguillidae</taxon>
        <taxon>Anguilla</taxon>
    </lineage>
</organism>
<evidence type="ECO:0000313" key="1">
    <source>
        <dbReference type="EMBL" id="JAI05875.1"/>
    </source>
</evidence>
<proteinExistence type="predicted"/>
<dbReference type="AlphaFoldDB" id="A0A0E9XT97"/>
<protein>
    <submittedName>
        <fullName evidence="1">Uncharacterized protein</fullName>
    </submittedName>
</protein>
<name>A0A0E9XT97_ANGAN</name>
<reference evidence="1" key="1">
    <citation type="submission" date="2014-11" db="EMBL/GenBank/DDBJ databases">
        <authorList>
            <person name="Amaro Gonzalez C."/>
        </authorList>
    </citation>
    <scope>NUCLEOTIDE SEQUENCE</scope>
</reference>
<accession>A0A0E9XT97</accession>